<feature type="compositionally biased region" description="Polar residues" evidence="1">
    <location>
        <begin position="110"/>
        <end position="124"/>
    </location>
</feature>
<proteinExistence type="predicted"/>
<feature type="region of interest" description="Disordered" evidence="1">
    <location>
        <begin position="38"/>
        <end position="124"/>
    </location>
</feature>
<reference evidence="2" key="1">
    <citation type="journal article" date="2016" name="Nat. Genet.">
        <title>A high-quality carrot genome assembly provides new insights into carotenoid accumulation and asterid genome evolution.</title>
        <authorList>
            <person name="Iorizzo M."/>
            <person name="Ellison S."/>
            <person name="Senalik D."/>
            <person name="Zeng P."/>
            <person name="Satapoomin P."/>
            <person name="Huang J."/>
            <person name="Bowman M."/>
            <person name="Iovene M."/>
            <person name="Sanseverino W."/>
            <person name="Cavagnaro P."/>
            <person name="Yildiz M."/>
            <person name="Macko-Podgorni A."/>
            <person name="Moranska E."/>
            <person name="Grzebelus E."/>
            <person name="Grzebelus D."/>
            <person name="Ashrafi H."/>
            <person name="Zheng Z."/>
            <person name="Cheng S."/>
            <person name="Spooner D."/>
            <person name="Van Deynze A."/>
            <person name="Simon P."/>
        </authorList>
    </citation>
    <scope>NUCLEOTIDE SEQUENCE</scope>
    <source>
        <tissue evidence="2">Leaf</tissue>
    </source>
</reference>
<keyword evidence="3" id="KW-1185">Reference proteome</keyword>
<accession>A0A161X870</accession>
<dbReference type="EMBL" id="CP093349">
    <property type="protein sequence ID" value="WOH10162.1"/>
    <property type="molecule type" value="Genomic_DNA"/>
</dbReference>
<sequence length="124" mass="13962">MQECNAAYGLSQTGSQEHIIEGRLLVIVCAPDEYIVPADSGFASEDEQDEEDEVMQDGQDDEDDNMNDGLDDEDDNVEDKDKDDVYEEYENQTNDVDMLDTTSGDEENYYSENDGYSSPSDDED</sequence>
<dbReference type="Proteomes" id="UP000077755">
    <property type="component" value="Chromosome 7"/>
</dbReference>
<evidence type="ECO:0000313" key="2">
    <source>
        <dbReference type="EMBL" id="WOH10162.1"/>
    </source>
</evidence>
<feature type="compositionally biased region" description="Acidic residues" evidence="1">
    <location>
        <begin position="44"/>
        <end position="78"/>
    </location>
</feature>
<evidence type="ECO:0000256" key="1">
    <source>
        <dbReference type="SAM" id="MobiDB-lite"/>
    </source>
</evidence>
<evidence type="ECO:0000313" key="3">
    <source>
        <dbReference type="Proteomes" id="UP000077755"/>
    </source>
</evidence>
<protein>
    <submittedName>
        <fullName evidence="2">Uncharacterized protein</fullName>
    </submittedName>
</protein>
<name>A0A161X870_DAUCS</name>
<dbReference type="AlphaFoldDB" id="A0A161X870"/>
<organism evidence="2 3">
    <name type="scientific">Daucus carota subsp. sativus</name>
    <name type="common">Carrot</name>
    <dbReference type="NCBI Taxonomy" id="79200"/>
    <lineage>
        <taxon>Eukaryota</taxon>
        <taxon>Viridiplantae</taxon>
        <taxon>Streptophyta</taxon>
        <taxon>Embryophyta</taxon>
        <taxon>Tracheophyta</taxon>
        <taxon>Spermatophyta</taxon>
        <taxon>Magnoliopsida</taxon>
        <taxon>eudicotyledons</taxon>
        <taxon>Gunneridae</taxon>
        <taxon>Pentapetalae</taxon>
        <taxon>asterids</taxon>
        <taxon>campanulids</taxon>
        <taxon>Apiales</taxon>
        <taxon>Apiaceae</taxon>
        <taxon>Apioideae</taxon>
        <taxon>Scandiceae</taxon>
        <taxon>Daucinae</taxon>
        <taxon>Daucus</taxon>
        <taxon>Daucus sect. Daucus</taxon>
    </lineage>
</organism>
<gene>
    <name evidence="2" type="ORF">DCAR_0729625</name>
</gene>
<reference evidence="2" key="2">
    <citation type="submission" date="2022-03" db="EMBL/GenBank/DDBJ databases">
        <title>Draft title - Genomic analysis of global carrot germplasm unveils the trajectory of domestication and the origin of high carotenoid orange carrot.</title>
        <authorList>
            <person name="Iorizzo M."/>
            <person name="Ellison S."/>
            <person name="Senalik D."/>
            <person name="Macko-Podgorni A."/>
            <person name="Grzebelus D."/>
            <person name="Bostan H."/>
            <person name="Rolling W."/>
            <person name="Curaba J."/>
            <person name="Simon P."/>
        </authorList>
    </citation>
    <scope>NUCLEOTIDE SEQUENCE</scope>
    <source>
        <tissue evidence="2">Leaf</tissue>
    </source>
</reference>
<dbReference type="Gramene" id="KZM88703">
    <property type="protein sequence ID" value="KZM88703"/>
    <property type="gene ID" value="DCAR_025778"/>
</dbReference>